<evidence type="ECO:0000313" key="2">
    <source>
        <dbReference type="EMBL" id="TWU14202.1"/>
    </source>
</evidence>
<feature type="signal peptide" evidence="1">
    <location>
        <begin position="1"/>
        <end position="27"/>
    </location>
</feature>
<proteinExistence type="predicted"/>
<organism evidence="2 3">
    <name type="scientific">Symmachiella macrocystis</name>
    <dbReference type="NCBI Taxonomy" id="2527985"/>
    <lineage>
        <taxon>Bacteria</taxon>
        <taxon>Pseudomonadati</taxon>
        <taxon>Planctomycetota</taxon>
        <taxon>Planctomycetia</taxon>
        <taxon>Planctomycetales</taxon>
        <taxon>Planctomycetaceae</taxon>
        <taxon>Symmachiella</taxon>
    </lineage>
</organism>
<dbReference type="EMBL" id="SJPP01000001">
    <property type="protein sequence ID" value="TWU14202.1"/>
    <property type="molecule type" value="Genomic_DNA"/>
</dbReference>
<gene>
    <name evidence="2" type="ORF">CA54_30450</name>
</gene>
<feature type="chain" id="PRO_5022705570" description="Subtilase-type serine protease" evidence="1">
    <location>
        <begin position="28"/>
        <end position="767"/>
    </location>
</feature>
<keyword evidence="1" id="KW-0732">Signal</keyword>
<name>A0A5C6BR55_9PLAN</name>
<evidence type="ECO:0008006" key="4">
    <source>
        <dbReference type="Google" id="ProtNLM"/>
    </source>
</evidence>
<sequence precursor="true">MTVSARFFSMTGFVLCALIAVPTIVSAQQPSITSTSPQAAMPGAAVDIVLKGGNLAGPTQLWTSFPAEAALSPDVKDNGTNAAQVTYRITVPEGTPAGIHAIRAVTPTGVSKPVLFLVDDLASVAEKKPNNSTGAAQPLTLPIAVDGTVDALSRHFYKFSVEQGQTVSFEVLARRIGSPLDPLIRILDATGRELAYSDDAAGTMGDARLCHTFKDAGEYYLELRDISYTGGAGHRYRLRIGDFPCVSAPYPMGAKAGTTATIGFAGSHLRDAQPISVNVPSDPSIKWMPVAAKSADGQSSGFTVLAVSPQDEAVEQEPNNDLPQATRVALGANLNGRFETPGDIDRFIFKAAKGQRFLFTGYTRRQGAPTDLHVRLLDAAGKQLAIAEDSGKNDALINHTFPAEGDYVLEVQDLHRRGGPEFSYRITTTPYQPGFDLSTSGETINVPAGGTAFVTVTATRRDYNGPIEISGENLPEGVTVTPTVIGPGRPNAVVTIQNGATAAGAISQIRLIGTAKIGDADYRAVATATTAQQGLFSAMPWPPLNLAEKVALAAAPAPNFFTLTSDPATVVLGPDLSATVIVKANRTKDFGEAIALAVEPAKAGLPPEVAVAAKPIAKGKNEIAIVISAKAKAPLGEFTIVLNGTGKKGKASSSQAAPGIRIRLQAPYSLSAENITIARGAKAKIKVTAVRNPAYTGPIILTFVNLPKGVTAAPATIEAGKNEVEVELTAAADAAVGIVKNTTSQGEGLVGKTKIPGKSPAFELTVQ</sequence>
<evidence type="ECO:0000313" key="3">
    <source>
        <dbReference type="Proteomes" id="UP000320735"/>
    </source>
</evidence>
<keyword evidence="3" id="KW-1185">Reference proteome</keyword>
<protein>
    <recommendedName>
        <fullName evidence="4">Subtilase-type serine protease</fullName>
    </recommendedName>
</protein>
<comment type="caution">
    <text evidence="2">The sequence shown here is derived from an EMBL/GenBank/DDBJ whole genome shotgun (WGS) entry which is preliminary data.</text>
</comment>
<dbReference type="Proteomes" id="UP000320735">
    <property type="component" value="Unassembled WGS sequence"/>
</dbReference>
<accession>A0A5C6BR55</accession>
<dbReference type="Gene3D" id="2.60.120.380">
    <property type="match status" value="2"/>
</dbReference>
<dbReference type="AlphaFoldDB" id="A0A5C6BR55"/>
<reference evidence="2 3" key="1">
    <citation type="submission" date="2019-02" db="EMBL/GenBank/DDBJ databases">
        <title>Deep-cultivation of Planctomycetes and their phenomic and genomic characterization uncovers novel biology.</title>
        <authorList>
            <person name="Wiegand S."/>
            <person name="Jogler M."/>
            <person name="Boedeker C."/>
            <person name="Pinto D."/>
            <person name="Vollmers J."/>
            <person name="Rivas-Marin E."/>
            <person name="Kohn T."/>
            <person name="Peeters S.H."/>
            <person name="Heuer A."/>
            <person name="Rast P."/>
            <person name="Oberbeckmann S."/>
            <person name="Bunk B."/>
            <person name="Jeske O."/>
            <person name="Meyerdierks A."/>
            <person name="Storesund J.E."/>
            <person name="Kallscheuer N."/>
            <person name="Luecker S."/>
            <person name="Lage O.M."/>
            <person name="Pohl T."/>
            <person name="Merkel B.J."/>
            <person name="Hornburger P."/>
            <person name="Mueller R.-W."/>
            <person name="Bruemmer F."/>
            <person name="Labrenz M."/>
            <person name="Spormann A.M."/>
            <person name="Op Den Camp H."/>
            <person name="Overmann J."/>
            <person name="Amann R."/>
            <person name="Jetten M.S.M."/>
            <person name="Mascher T."/>
            <person name="Medema M.H."/>
            <person name="Devos D.P."/>
            <person name="Kaster A.-K."/>
            <person name="Ovreas L."/>
            <person name="Rohde M."/>
            <person name="Galperin M.Y."/>
            <person name="Jogler C."/>
        </authorList>
    </citation>
    <scope>NUCLEOTIDE SEQUENCE [LARGE SCALE GENOMIC DNA]</scope>
    <source>
        <strain evidence="2 3">CA54</strain>
    </source>
</reference>
<evidence type="ECO:0000256" key="1">
    <source>
        <dbReference type="SAM" id="SignalP"/>
    </source>
</evidence>